<keyword evidence="2" id="KW-1185">Reference proteome</keyword>
<reference evidence="1" key="1">
    <citation type="journal article" date="2020" name="Stud. Mycol.">
        <title>101 Dothideomycetes genomes: a test case for predicting lifestyles and emergence of pathogens.</title>
        <authorList>
            <person name="Haridas S."/>
            <person name="Albert R."/>
            <person name="Binder M."/>
            <person name="Bloem J."/>
            <person name="Labutti K."/>
            <person name="Salamov A."/>
            <person name="Andreopoulos B."/>
            <person name="Baker S."/>
            <person name="Barry K."/>
            <person name="Bills G."/>
            <person name="Bluhm B."/>
            <person name="Cannon C."/>
            <person name="Castanera R."/>
            <person name="Culley D."/>
            <person name="Daum C."/>
            <person name="Ezra D."/>
            <person name="Gonzalez J."/>
            <person name="Henrissat B."/>
            <person name="Kuo A."/>
            <person name="Liang C."/>
            <person name="Lipzen A."/>
            <person name="Lutzoni F."/>
            <person name="Magnuson J."/>
            <person name="Mondo S."/>
            <person name="Nolan M."/>
            <person name="Ohm R."/>
            <person name="Pangilinan J."/>
            <person name="Park H.-J."/>
            <person name="Ramirez L."/>
            <person name="Alfaro M."/>
            <person name="Sun H."/>
            <person name="Tritt A."/>
            <person name="Yoshinaga Y."/>
            <person name="Zwiers L.-H."/>
            <person name="Turgeon B."/>
            <person name="Goodwin S."/>
            <person name="Spatafora J."/>
            <person name="Crous P."/>
            <person name="Grigoriev I."/>
        </authorList>
    </citation>
    <scope>NUCLEOTIDE SEQUENCE</scope>
    <source>
        <strain evidence="1">ATCC 200398</strain>
    </source>
</reference>
<comment type="caution">
    <text evidence="1">The sequence shown here is derived from an EMBL/GenBank/DDBJ whole genome shotgun (WGS) entry which is preliminary data.</text>
</comment>
<proteinExistence type="predicted"/>
<protein>
    <submittedName>
        <fullName evidence="1">Uncharacterized protein</fullName>
    </submittedName>
</protein>
<evidence type="ECO:0000313" key="1">
    <source>
        <dbReference type="EMBL" id="KAF2469233.1"/>
    </source>
</evidence>
<evidence type="ECO:0000313" key="2">
    <source>
        <dbReference type="Proteomes" id="UP000799755"/>
    </source>
</evidence>
<gene>
    <name evidence="1" type="ORF">BDR25DRAFT_356483</name>
</gene>
<dbReference type="EMBL" id="MU003512">
    <property type="protein sequence ID" value="KAF2469233.1"/>
    <property type="molecule type" value="Genomic_DNA"/>
</dbReference>
<accession>A0ACB6QQF8</accession>
<sequence>MHIGHNKCILKANRVNENCVRCRIHLYFAFSHIRGDSTNHSAASRRELVRLLLPFLVEIWDVPCGLLFVGQMGILTARTSITRLATMQAETKAGDRTELLFIHVPVSWDTSWLTPRIPLLSSHPPSNPHLSAYRCCCKHIFHPQNMAMERAFSNKSPYLLLFSVVFLILPITNAQIGTITQDITTLAAFPLQKPCARSCFLTDDFCPNDLLGSKIGCATHTACSSNGWQATNDCYCRPDLQNPAQAYLTSCIQKSCKVGDFAIDASTAGSIYAQYCVEKGYSPQAQPATVQATTTGLGASSRVTAGGAGAGPTASSTSQNSSSGSGKLSITTIIGIVVGGLAGLVFLLTVLKMLWKWFGCQGRSKVTYPQQLPPPNPHPVYPMNHYSQPYFPRPNTDGLGDAETSTYAFVCCTGESAGMVDSLCAILSPECTIRTFPNRFHSYSCTRGVLVKYPKYFSACAS</sequence>
<dbReference type="Proteomes" id="UP000799755">
    <property type="component" value="Unassembled WGS sequence"/>
</dbReference>
<organism evidence="1 2">
    <name type="scientific">Lindgomyces ingoldianus</name>
    <dbReference type="NCBI Taxonomy" id="673940"/>
    <lineage>
        <taxon>Eukaryota</taxon>
        <taxon>Fungi</taxon>
        <taxon>Dikarya</taxon>
        <taxon>Ascomycota</taxon>
        <taxon>Pezizomycotina</taxon>
        <taxon>Dothideomycetes</taxon>
        <taxon>Pleosporomycetidae</taxon>
        <taxon>Pleosporales</taxon>
        <taxon>Lindgomycetaceae</taxon>
        <taxon>Lindgomyces</taxon>
    </lineage>
</organism>
<name>A0ACB6QQF8_9PLEO</name>